<name>A0A1C3RH58_9PROT</name>
<proteinExistence type="predicted"/>
<protein>
    <submittedName>
        <fullName evidence="1">Uncharacterized protein</fullName>
    </submittedName>
</protein>
<reference evidence="1 2" key="1">
    <citation type="submission" date="2016-07" db="EMBL/GenBank/DDBJ databases">
        <authorList>
            <person name="Lefevre C.T."/>
        </authorList>
    </citation>
    <scope>NUCLEOTIDE SEQUENCE [LARGE SCALE GENOMIC DNA]</scope>
    <source>
        <strain evidence="1">PR1</strain>
    </source>
</reference>
<evidence type="ECO:0000313" key="1">
    <source>
        <dbReference type="EMBL" id="SCA56605.1"/>
    </source>
</evidence>
<dbReference type="Proteomes" id="UP000231658">
    <property type="component" value="Unassembled WGS sequence"/>
</dbReference>
<keyword evidence="2" id="KW-1185">Reference proteome</keyword>
<organism evidence="1 2">
    <name type="scientific">Candidatus Terasakiella magnetica</name>
    <dbReference type="NCBI Taxonomy" id="1867952"/>
    <lineage>
        <taxon>Bacteria</taxon>
        <taxon>Pseudomonadati</taxon>
        <taxon>Pseudomonadota</taxon>
        <taxon>Alphaproteobacteria</taxon>
        <taxon>Rhodospirillales</taxon>
        <taxon>Terasakiellaceae</taxon>
        <taxon>Terasakiella</taxon>
    </lineage>
</organism>
<sequence length="76" mass="8637">MELPEEDYAKILFEMSSEMPERYKAIICEIFDRDLSKTPTIRGMAFNADATALVKLLDIGTRQAFVMTQNMTNAAE</sequence>
<dbReference type="AlphaFoldDB" id="A0A1C3RH58"/>
<gene>
    <name evidence="1" type="primary">masF</name>
    <name evidence="1" type="ORF">MTBPR1_250008</name>
</gene>
<dbReference type="EMBL" id="FLYE01000018">
    <property type="protein sequence ID" value="SCA56605.1"/>
    <property type="molecule type" value="Genomic_DNA"/>
</dbReference>
<accession>A0A1C3RH58</accession>
<dbReference type="STRING" id="1867952.MTBPR1_250008"/>
<evidence type="ECO:0000313" key="2">
    <source>
        <dbReference type="Proteomes" id="UP000231658"/>
    </source>
</evidence>